<dbReference type="RefSeq" id="WP_078497830.1">
    <property type="nucleotide sequence ID" value="NZ_MSZX01000002.1"/>
</dbReference>
<dbReference type="InterPro" id="IPR050445">
    <property type="entry name" value="Bact_polysacc_biosynth/exp"/>
</dbReference>
<evidence type="ECO:0000313" key="10">
    <source>
        <dbReference type="EMBL" id="OPA80480.1"/>
    </source>
</evidence>
<sequence length="254" mass="28153">MSTELDLKEYYQIIRKRLGMIIAIVAVSSIACGLVSYFLLNPVYEASTKIIVNRSSEQNLANTIDINEVNTNLRLIDTYKEIIKTPAITEIVVKNYPQFALTASELMEKVSVSSVNNTQVMTIKVEDESYEKAAEVVNAVSNVFKDEISKIFKVDNVTILNKAPLSPVPSPIKPNPKLNIAISFIVSLMVAVGIAFLLEYLDDTIKTEQDVMKYLNLPTLTMISALDAEDMKQARAPSKTNEKAGESNVVTINQ</sequence>
<protein>
    <submittedName>
        <fullName evidence="10">Lipopolysaccharide biosynthesis protein</fullName>
    </submittedName>
</protein>
<keyword evidence="6 8" id="KW-0472">Membrane</keyword>
<reference evidence="10 11" key="1">
    <citation type="submission" date="2017-01" db="EMBL/GenBank/DDBJ databases">
        <title>Genome analysis of Paenibacillus selenitrireducens ES3-24.</title>
        <authorList>
            <person name="Xu D."/>
            <person name="Yao R."/>
            <person name="Zheng S."/>
        </authorList>
    </citation>
    <scope>NUCLEOTIDE SEQUENCE [LARGE SCALE GENOMIC DNA]</scope>
    <source>
        <strain evidence="10 11">ES3-24</strain>
    </source>
</reference>
<dbReference type="InterPro" id="IPR003856">
    <property type="entry name" value="LPS_length_determ_N"/>
</dbReference>
<evidence type="ECO:0000259" key="9">
    <source>
        <dbReference type="Pfam" id="PF02706"/>
    </source>
</evidence>
<evidence type="ECO:0000256" key="1">
    <source>
        <dbReference type="ARBA" id="ARBA00004651"/>
    </source>
</evidence>
<dbReference type="GO" id="GO:0005886">
    <property type="term" value="C:plasma membrane"/>
    <property type="evidence" value="ECO:0007669"/>
    <property type="project" value="UniProtKB-SubCell"/>
</dbReference>
<dbReference type="Proteomes" id="UP000190188">
    <property type="component" value="Unassembled WGS sequence"/>
</dbReference>
<gene>
    <name evidence="10" type="ORF">BVG16_07055</name>
</gene>
<keyword evidence="11" id="KW-1185">Reference proteome</keyword>
<keyword evidence="4 8" id="KW-0812">Transmembrane</keyword>
<proteinExistence type="inferred from homology"/>
<dbReference type="EMBL" id="MSZX01000002">
    <property type="protein sequence ID" value="OPA80480.1"/>
    <property type="molecule type" value="Genomic_DNA"/>
</dbReference>
<keyword evidence="3" id="KW-1003">Cell membrane</keyword>
<keyword evidence="5 8" id="KW-1133">Transmembrane helix</keyword>
<name>A0A1T2XKT4_9BACL</name>
<evidence type="ECO:0000256" key="4">
    <source>
        <dbReference type="ARBA" id="ARBA00022692"/>
    </source>
</evidence>
<dbReference type="GO" id="GO:0004713">
    <property type="term" value="F:protein tyrosine kinase activity"/>
    <property type="evidence" value="ECO:0007669"/>
    <property type="project" value="TreeGrafter"/>
</dbReference>
<evidence type="ECO:0000256" key="3">
    <source>
        <dbReference type="ARBA" id="ARBA00022475"/>
    </source>
</evidence>
<evidence type="ECO:0000313" key="11">
    <source>
        <dbReference type="Proteomes" id="UP000190188"/>
    </source>
</evidence>
<feature type="transmembrane region" description="Helical" evidence="8">
    <location>
        <begin position="178"/>
        <end position="198"/>
    </location>
</feature>
<evidence type="ECO:0000256" key="6">
    <source>
        <dbReference type="ARBA" id="ARBA00023136"/>
    </source>
</evidence>
<comment type="caution">
    <text evidence="10">The sequence shown here is derived from an EMBL/GenBank/DDBJ whole genome shotgun (WGS) entry which is preliminary data.</text>
</comment>
<dbReference type="Pfam" id="PF02706">
    <property type="entry name" value="Wzz"/>
    <property type="match status" value="1"/>
</dbReference>
<evidence type="ECO:0000256" key="5">
    <source>
        <dbReference type="ARBA" id="ARBA00022989"/>
    </source>
</evidence>
<comment type="subcellular location">
    <subcellularLocation>
        <location evidence="1">Cell membrane</location>
        <topology evidence="1">Multi-pass membrane protein</topology>
    </subcellularLocation>
</comment>
<organism evidence="10 11">
    <name type="scientific">Paenibacillus selenitireducens</name>
    <dbReference type="NCBI Taxonomy" id="1324314"/>
    <lineage>
        <taxon>Bacteria</taxon>
        <taxon>Bacillati</taxon>
        <taxon>Bacillota</taxon>
        <taxon>Bacilli</taxon>
        <taxon>Bacillales</taxon>
        <taxon>Paenibacillaceae</taxon>
        <taxon>Paenibacillus</taxon>
    </lineage>
</organism>
<dbReference type="PANTHER" id="PTHR32309:SF13">
    <property type="entry name" value="FERRIC ENTEROBACTIN TRANSPORT PROTEIN FEPE"/>
    <property type="match status" value="1"/>
</dbReference>
<comment type="similarity">
    <text evidence="2">Belongs to the CpsC/CapA family.</text>
</comment>
<evidence type="ECO:0000256" key="8">
    <source>
        <dbReference type="SAM" id="Phobius"/>
    </source>
</evidence>
<accession>A0A1T2XKT4</accession>
<feature type="region of interest" description="Disordered" evidence="7">
    <location>
        <begin position="235"/>
        <end position="254"/>
    </location>
</feature>
<dbReference type="OrthoDB" id="2360475at2"/>
<evidence type="ECO:0000256" key="7">
    <source>
        <dbReference type="SAM" id="MobiDB-lite"/>
    </source>
</evidence>
<feature type="domain" description="Polysaccharide chain length determinant N-terminal" evidence="9">
    <location>
        <begin position="4"/>
        <end position="95"/>
    </location>
</feature>
<dbReference type="STRING" id="1324314.BVG16_07055"/>
<evidence type="ECO:0000256" key="2">
    <source>
        <dbReference type="ARBA" id="ARBA00006683"/>
    </source>
</evidence>
<feature type="transmembrane region" description="Helical" evidence="8">
    <location>
        <begin position="21"/>
        <end position="40"/>
    </location>
</feature>
<dbReference type="AlphaFoldDB" id="A0A1T2XKT4"/>
<dbReference type="PANTHER" id="PTHR32309">
    <property type="entry name" value="TYROSINE-PROTEIN KINASE"/>
    <property type="match status" value="1"/>
</dbReference>